<dbReference type="AlphaFoldDB" id="A0A8J3JVU3"/>
<dbReference type="GO" id="GO:0016491">
    <property type="term" value="F:oxidoreductase activity"/>
    <property type="evidence" value="ECO:0007669"/>
    <property type="project" value="InterPro"/>
</dbReference>
<dbReference type="RefSeq" id="WP_203756639.1">
    <property type="nucleotide sequence ID" value="NZ_BONF01000056.1"/>
</dbReference>
<evidence type="ECO:0000313" key="1">
    <source>
        <dbReference type="EMBL" id="GIF85983.1"/>
    </source>
</evidence>
<name>A0A8J3JVU3_9ACTN</name>
<dbReference type="Proteomes" id="UP000601223">
    <property type="component" value="Unassembled WGS sequence"/>
</dbReference>
<keyword evidence="2" id="KW-1185">Reference proteome</keyword>
<evidence type="ECO:0000313" key="2">
    <source>
        <dbReference type="Proteomes" id="UP000601223"/>
    </source>
</evidence>
<proteinExistence type="predicted"/>
<dbReference type="InterPro" id="IPR012349">
    <property type="entry name" value="Split_barrel_FMN-bd"/>
</dbReference>
<dbReference type="Gene3D" id="2.30.110.10">
    <property type="entry name" value="Electron Transport, Fmn-binding Protein, Chain A"/>
    <property type="match status" value="1"/>
</dbReference>
<dbReference type="SUPFAM" id="SSF50475">
    <property type="entry name" value="FMN-binding split barrel"/>
    <property type="match status" value="1"/>
</dbReference>
<dbReference type="NCBIfam" id="TIGR00026">
    <property type="entry name" value="hi_GC_TIGR00026"/>
    <property type="match status" value="1"/>
</dbReference>
<dbReference type="InterPro" id="IPR004378">
    <property type="entry name" value="F420H2_quin_Rdtase"/>
</dbReference>
<gene>
    <name evidence="1" type="ORF">Cba03nite_73320</name>
</gene>
<dbReference type="Pfam" id="PF04075">
    <property type="entry name" value="F420H2_quin_red"/>
    <property type="match status" value="1"/>
</dbReference>
<sequence>MARTRKYRIITTLERVNNRLTRWALRRGLAPRAFALLETTGRRSGLPRHTPVGNGLDGDTFWLVAAHGEQADHVRNLLAEPAVRVKVAGRWRTGRATPLPEDDTGRRSRSLPYQWDAAIGRMMATRPLTVRIDLDAG</sequence>
<dbReference type="EMBL" id="BONF01000056">
    <property type="protein sequence ID" value="GIF85983.1"/>
    <property type="molecule type" value="Genomic_DNA"/>
</dbReference>
<protein>
    <submittedName>
        <fullName evidence="1">Nitroreductase</fullName>
    </submittedName>
</protein>
<comment type="caution">
    <text evidence="1">The sequence shown here is derived from an EMBL/GenBank/DDBJ whole genome shotgun (WGS) entry which is preliminary data.</text>
</comment>
<accession>A0A8J3JVU3</accession>
<reference evidence="1 2" key="1">
    <citation type="submission" date="2021-01" db="EMBL/GenBank/DDBJ databases">
        <title>Whole genome shotgun sequence of Catellatospora bangladeshensis NBRC 107357.</title>
        <authorList>
            <person name="Komaki H."/>
            <person name="Tamura T."/>
        </authorList>
    </citation>
    <scope>NUCLEOTIDE SEQUENCE [LARGE SCALE GENOMIC DNA]</scope>
    <source>
        <strain evidence="1 2">NBRC 107357</strain>
    </source>
</reference>
<organism evidence="1 2">
    <name type="scientific">Catellatospora bangladeshensis</name>
    <dbReference type="NCBI Taxonomy" id="310355"/>
    <lineage>
        <taxon>Bacteria</taxon>
        <taxon>Bacillati</taxon>
        <taxon>Actinomycetota</taxon>
        <taxon>Actinomycetes</taxon>
        <taxon>Micromonosporales</taxon>
        <taxon>Micromonosporaceae</taxon>
        <taxon>Catellatospora</taxon>
    </lineage>
</organism>